<name>A0ABU9HR46_9FLAO</name>
<keyword evidence="2" id="KW-1185">Reference proteome</keyword>
<dbReference type="EMBL" id="JBBYHR010000001">
    <property type="protein sequence ID" value="MEL1242638.1"/>
    <property type="molecule type" value="Genomic_DNA"/>
</dbReference>
<dbReference type="RefSeq" id="WP_341694964.1">
    <property type="nucleotide sequence ID" value="NZ_JBBYHR010000001.1"/>
</dbReference>
<organism evidence="1 2">
    <name type="scientific">Flavobacterium arundinis</name>
    <dbReference type="NCBI Taxonomy" id="3139143"/>
    <lineage>
        <taxon>Bacteria</taxon>
        <taxon>Pseudomonadati</taxon>
        <taxon>Bacteroidota</taxon>
        <taxon>Flavobacteriia</taxon>
        <taxon>Flavobacteriales</taxon>
        <taxon>Flavobacteriaceae</taxon>
        <taxon>Flavobacterium</taxon>
    </lineage>
</organism>
<dbReference type="Proteomes" id="UP001464555">
    <property type="component" value="Unassembled WGS sequence"/>
</dbReference>
<evidence type="ECO:0000313" key="1">
    <source>
        <dbReference type="EMBL" id="MEL1242638.1"/>
    </source>
</evidence>
<protein>
    <submittedName>
        <fullName evidence="1">Uncharacterized protein</fullName>
    </submittedName>
</protein>
<gene>
    <name evidence="1" type="ORF">AAEO56_00075</name>
</gene>
<accession>A0ABU9HR46</accession>
<sequence length="191" mass="22800">MVRKVPGLDPDISLVKLLVDNFITKASDITDKLNKENSQVQKTEKPDENSVAKLFEEVKIMFDNLPNRIENRIDPDLRRKKKRFHPMLFEELLHYGIINENPYFGLSLFLSFYKDDFPWFYEIGLETIRDLKKVKTHSERLKLIHNLEWAIEMIGHPMIREFYGDREDIYLLKESRHVLIKLLDRLGELKN</sequence>
<proteinExistence type="predicted"/>
<comment type="caution">
    <text evidence="1">The sequence shown here is derived from an EMBL/GenBank/DDBJ whole genome shotgun (WGS) entry which is preliminary data.</text>
</comment>
<reference evidence="1 2" key="1">
    <citation type="submission" date="2024-04" db="EMBL/GenBank/DDBJ databases">
        <title>Flavobacterium sp. DGU11 16S ribosomal RNA gene Genome sequencing and assembly.</title>
        <authorList>
            <person name="Park S."/>
        </authorList>
    </citation>
    <scope>NUCLEOTIDE SEQUENCE [LARGE SCALE GENOMIC DNA]</scope>
    <source>
        <strain evidence="1 2">DGU11</strain>
    </source>
</reference>
<evidence type="ECO:0000313" key="2">
    <source>
        <dbReference type="Proteomes" id="UP001464555"/>
    </source>
</evidence>